<proteinExistence type="inferred from homology"/>
<dbReference type="FunFam" id="3.40.50.720:FF:000007">
    <property type="entry name" value="6-phosphogluconate dehydrogenase, decarboxylating"/>
    <property type="match status" value="1"/>
</dbReference>
<dbReference type="InterPro" id="IPR006114">
    <property type="entry name" value="6PGDH_C"/>
</dbReference>
<evidence type="ECO:0000256" key="15">
    <source>
        <dbReference type="RuleBase" id="RU000485"/>
    </source>
</evidence>
<dbReference type="Gene3D" id="1.10.1040.10">
    <property type="entry name" value="N-(1-d-carboxylethyl)-l-norvaline Dehydrogenase, domain 2"/>
    <property type="match status" value="1"/>
</dbReference>
<gene>
    <name evidence="17" type="primary">Pgd</name>
    <name evidence="17" type="ORF">EOLROS_R07453</name>
</gene>
<feature type="binding site" description="in other chain" evidence="13">
    <location>
        <begin position="187"/>
        <end position="188"/>
    </location>
    <ligand>
        <name>substrate</name>
        <note>ligand shared between dimeric partners</note>
    </ligand>
</feature>
<dbReference type="InterPro" id="IPR006113">
    <property type="entry name" value="6PGDH_Gnd/GntZ"/>
</dbReference>
<evidence type="ECO:0000259" key="16">
    <source>
        <dbReference type="SMART" id="SM01350"/>
    </source>
</evidence>
<sequence>HSRADIALIGLAVMGQNLILNMNDHGFVVCAFNRTVSKVDDFLANEAKGTKVIGAHSLEEMVSKLKKPRRIILLVKAGTAVDDFINKLVPLLETGDIVIDGGNSEYRDTTRRCRELREKGILFVGSGVSGGEEGARYGPSLMPGGAKEAWPHIKTIFQSIAAKVGSGEPCCDWVGDEGAGHFVKMVHNGIEYGDMQLICEAYHLMKDVLGMEHDEMSKVFQEWNKTELDSFLIEITANILKFKDSDGKYLLPKIKDSAGQKGTGKWTAISALEYGVPVTLIGEAVFARCLSSLKDERVQASKLLHGPKPKQFSGNKEAFLEDIRKALYASKIISYAQGFMLLRQAAKEFGWTLNYGGIALMWRGGCIIRRNVAIPKNHSVRKKCLACVNILITALSRVPAMRLDDSWRRVISTGVQIGIPMPCFTTALSFYDGYRHEILPANLIQAQRDYFGAHTYELLSKPGVFIHTNWTGHGGSVSSSAYNV</sequence>
<feature type="binding site" evidence="14">
    <location>
        <begin position="33"/>
        <end position="35"/>
    </location>
    <ligand>
        <name>NADP(+)</name>
        <dbReference type="ChEBI" id="CHEBI:58349"/>
    </ligand>
</feature>
<dbReference type="Proteomes" id="UP000637704">
    <property type="component" value="Unassembled WGS sequence"/>
</dbReference>
<feature type="binding site" evidence="14">
    <location>
        <begin position="75"/>
        <end position="77"/>
    </location>
    <ligand>
        <name>NADP(+)</name>
        <dbReference type="ChEBI" id="CHEBI:58349"/>
    </ligand>
</feature>
<feature type="active site" description="Proton donor" evidence="12">
    <location>
        <position position="191"/>
    </location>
</feature>
<dbReference type="GO" id="GO:0004616">
    <property type="term" value="F:phosphogluconate dehydrogenase (decarboxylating) activity"/>
    <property type="evidence" value="ECO:0007669"/>
    <property type="project" value="UniProtKB-EC"/>
</dbReference>
<evidence type="ECO:0000256" key="8">
    <source>
        <dbReference type="ARBA" id="ARBA00023002"/>
    </source>
</evidence>
<dbReference type="Pfam" id="PF00393">
    <property type="entry name" value="6PGD"/>
    <property type="match status" value="1"/>
</dbReference>
<dbReference type="PROSITE" id="PS00461">
    <property type="entry name" value="6PGD"/>
    <property type="match status" value="1"/>
</dbReference>
<evidence type="ECO:0000256" key="13">
    <source>
        <dbReference type="PIRSR" id="PIRSR000109-2"/>
    </source>
</evidence>
<keyword evidence="7 15" id="KW-0521">NADP</keyword>
<feature type="binding site" description="in other chain" evidence="13">
    <location>
        <position position="261"/>
    </location>
    <ligand>
        <name>substrate</name>
        <note>ligand shared between dimeric partners</note>
    </ligand>
</feature>
<dbReference type="SMART" id="SM01350">
    <property type="entry name" value="6PGD"/>
    <property type="match status" value="1"/>
</dbReference>
<dbReference type="GO" id="GO:0006098">
    <property type="term" value="P:pentose-phosphate shunt"/>
    <property type="evidence" value="ECO:0007669"/>
    <property type="project" value="UniProtKB-UniPathway"/>
</dbReference>
<keyword evidence="9 15" id="KW-0311">Gluconate utilization</keyword>
<dbReference type="GO" id="GO:0050661">
    <property type="term" value="F:NADP binding"/>
    <property type="evidence" value="ECO:0007669"/>
    <property type="project" value="InterPro"/>
</dbReference>
<feature type="active site" description="Proton acceptor" evidence="12">
    <location>
        <position position="184"/>
    </location>
</feature>
<evidence type="ECO:0000256" key="4">
    <source>
        <dbReference type="ARBA" id="ARBA00011738"/>
    </source>
</evidence>
<dbReference type="UniPathway" id="UPA00115">
    <property type="reaction ID" value="UER00410"/>
</dbReference>
<feature type="binding site" evidence="13">
    <location>
        <position position="448"/>
    </location>
    <ligand>
        <name>substrate</name>
        <note>ligand shared between dimeric partners</note>
    </ligand>
</feature>
<dbReference type="PANTHER" id="PTHR11811">
    <property type="entry name" value="6-PHOSPHOGLUCONATE DEHYDROGENASE"/>
    <property type="match status" value="1"/>
</dbReference>
<dbReference type="InterPro" id="IPR013328">
    <property type="entry name" value="6PGD_dom2"/>
</dbReference>
<feature type="binding site" description="in other chain" evidence="13">
    <location>
        <position position="103"/>
    </location>
    <ligand>
        <name>substrate</name>
        <note>ligand shared between dimeric partners</note>
    </ligand>
</feature>
<evidence type="ECO:0000256" key="6">
    <source>
        <dbReference type="ARBA" id="ARBA00018193"/>
    </source>
</evidence>
<keyword evidence="10 15" id="KW-0570">Pentose shunt</keyword>
<reference evidence="17" key="1">
    <citation type="submission" date="2019-09" db="EMBL/GenBank/DDBJ databases">
        <title>Bird 10,000 Genomes (B10K) Project - Family phase.</title>
        <authorList>
            <person name="Zhang G."/>
        </authorList>
    </citation>
    <scope>NUCLEOTIDE SEQUENCE</scope>
    <source>
        <strain evidence="17">B10K-DU-025-06</strain>
        <tissue evidence="17">Mixed tissue sample</tissue>
    </source>
</reference>
<accession>A0A851X9X7</accession>
<feature type="non-terminal residue" evidence="17">
    <location>
        <position position="1"/>
    </location>
</feature>
<dbReference type="PIRSF" id="PIRSF000109">
    <property type="entry name" value="6PGD"/>
    <property type="match status" value="1"/>
</dbReference>
<dbReference type="InterPro" id="IPR008927">
    <property type="entry name" value="6-PGluconate_DH-like_C_sf"/>
</dbReference>
<dbReference type="InterPro" id="IPR006115">
    <property type="entry name" value="6PGDH_NADP-bd"/>
</dbReference>
<evidence type="ECO:0000256" key="7">
    <source>
        <dbReference type="ARBA" id="ARBA00022857"/>
    </source>
</evidence>
<evidence type="ECO:0000256" key="11">
    <source>
        <dbReference type="ARBA" id="ARBA00048640"/>
    </source>
</evidence>
<keyword evidence="18" id="KW-1185">Reference proteome</keyword>
<comment type="subunit">
    <text evidence="4">Homodimer.</text>
</comment>
<evidence type="ECO:0000256" key="1">
    <source>
        <dbReference type="ARBA" id="ARBA00002526"/>
    </source>
</evidence>
<feature type="binding site" description="in other chain" evidence="13">
    <location>
        <begin position="129"/>
        <end position="131"/>
    </location>
    <ligand>
        <name>substrate</name>
        <note>ligand shared between dimeric partners</note>
    </ligand>
</feature>
<protein>
    <recommendedName>
        <fullName evidence="6 15">6-phosphogluconate dehydrogenase, decarboxylating</fullName>
        <ecNumber evidence="5 15">1.1.1.44</ecNumber>
    </recommendedName>
</protein>
<dbReference type="NCBIfam" id="NF006765">
    <property type="entry name" value="PRK09287.1"/>
    <property type="match status" value="1"/>
</dbReference>
<dbReference type="PRINTS" id="PR00076">
    <property type="entry name" value="6PGDHDRGNASE"/>
</dbReference>
<evidence type="ECO:0000256" key="5">
    <source>
        <dbReference type="ARBA" id="ARBA00013011"/>
    </source>
</evidence>
<dbReference type="SUPFAM" id="SSF51735">
    <property type="entry name" value="NAD(P)-binding Rossmann-fold domains"/>
    <property type="match status" value="1"/>
</dbReference>
<feature type="binding site" evidence="13">
    <location>
        <position position="454"/>
    </location>
    <ligand>
        <name>substrate</name>
        <note>ligand shared between dimeric partners</note>
    </ligand>
</feature>
<evidence type="ECO:0000256" key="14">
    <source>
        <dbReference type="PIRSR" id="PIRSR000109-3"/>
    </source>
</evidence>
<keyword evidence="8 15" id="KW-0560">Oxidoreductase</keyword>
<feature type="binding site" description="in other chain" evidence="13">
    <location>
        <position position="192"/>
    </location>
    <ligand>
        <name>substrate</name>
        <note>ligand shared between dimeric partners</note>
    </ligand>
</feature>
<dbReference type="EMBL" id="WBNI01000019">
    <property type="protein sequence ID" value="NXD62325.1"/>
    <property type="molecule type" value="Genomic_DNA"/>
</dbReference>
<dbReference type="Gene3D" id="1.20.5.320">
    <property type="entry name" value="6-Phosphogluconate Dehydrogenase, domain 3"/>
    <property type="match status" value="1"/>
</dbReference>
<name>A0A851X9X7_EOLRO</name>
<dbReference type="FunFam" id="1.10.1040.10:FF:000002">
    <property type="entry name" value="6-phosphogluconate dehydrogenase, decarboxylating"/>
    <property type="match status" value="1"/>
</dbReference>
<comment type="caution">
    <text evidence="17">The sequence shown here is derived from an EMBL/GenBank/DDBJ whole genome shotgun (WGS) entry which is preliminary data.</text>
</comment>
<dbReference type="Gene3D" id="3.40.50.720">
    <property type="entry name" value="NAD(P)-binding Rossmann-like Domain"/>
    <property type="match status" value="1"/>
</dbReference>
<comment type="function">
    <text evidence="1">Catalyzes the oxidative decarboxylation of 6-phosphogluconate to ribulose 5-phosphate and CO(2), with concomitant reduction of NADP to NADPH.</text>
</comment>
<dbReference type="Pfam" id="PF03446">
    <property type="entry name" value="NAD_binding_2"/>
    <property type="match status" value="1"/>
</dbReference>
<feature type="binding site" description="in other chain" evidence="13">
    <location>
        <position position="288"/>
    </location>
    <ligand>
        <name>substrate</name>
        <note>ligand shared between dimeric partners</note>
    </ligand>
</feature>
<evidence type="ECO:0000256" key="2">
    <source>
        <dbReference type="ARBA" id="ARBA00004874"/>
    </source>
</evidence>
<evidence type="ECO:0000256" key="10">
    <source>
        <dbReference type="ARBA" id="ARBA00023126"/>
    </source>
</evidence>
<feature type="binding site" evidence="14">
    <location>
        <position position="103"/>
    </location>
    <ligand>
        <name>NADP(+)</name>
        <dbReference type="ChEBI" id="CHEBI:58349"/>
    </ligand>
</feature>
<dbReference type="GO" id="GO:0019521">
    <property type="term" value="P:D-gluconate metabolic process"/>
    <property type="evidence" value="ECO:0007669"/>
    <property type="project" value="UniProtKB-KW"/>
</dbReference>
<feature type="binding site" evidence="14">
    <location>
        <begin position="10"/>
        <end position="15"/>
    </location>
    <ligand>
        <name>NADP(+)</name>
        <dbReference type="ChEBI" id="CHEBI:58349"/>
    </ligand>
</feature>
<dbReference type="AlphaFoldDB" id="A0A851X9X7"/>
<dbReference type="EC" id="1.1.1.44" evidence="5 15"/>
<evidence type="ECO:0000256" key="12">
    <source>
        <dbReference type="PIRSR" id="PIRSR000109-1"/>
    </source>
</evidence>
<dbReference type="FunFam" id="1.20.5.320:FF:000002">
    <property type="entry name" value="6-phosphogluconate dehydrogenase, decarboxylating"/>
    <property type="match status" value="1"/>
</dbReference>
<evidence type="ECO:0000313" key="18">
    <source>
        <dbReference type="Proteomes" id="UP000637704"/>
    </source>
</evidence>
<feature type="domain" description="6-phosphogluconate dehydrogenase C-terminal" evidence="16">
    <location>
        <begin position="180"/>
        <end position="471"/>
    </location>
</feature>
<dbReference type="InterPro" id="IPR006184">
    <property type="entry name" value="6PGdom_BS"/>
</dbReference>
<dbReference type="NCBIfam" id="TIGR00873">
    <property type="entry name" value="gnd"/>
    <property type="match status" value="1"/>
</dbReference>
<organism evidence="17 18">
    <name type="scientific">Eolophus roseicapilla</name>
    <name type="common">Galah cockatoo</name>
    <name type="synonym">Cacatua roseicapilla</name>
    <dbReference type="NCBI Taxonomy" id="176039"/>
    <lineage>
        <taxon>Eukaryota</taxon>
        <taxon>Metazoa</taxon>
        <taxon>Chordata</taxon>
        <taxon>Craniata</taxon>
        <taxon>Vertebrata</taxon>
        <taxon>Euteleostomi</taxon>
        <taxon>Archelosauria</taxon>
        <taxon>Archosauria</taxon>
        <taxon>Dinosauria</taxon>
        <taxon>Saurischia</taxon>
        <taxon>Theropoda</taxon>
        <taxon>Coelurosauria</taxon>
        <taxon>Aves</taxon>
        <taxon>Neognathae</taxon>
        <taxon>Neoaves</taxon>
        <taxon>Telluraves</taxon>
        <taxon>Australaves</taxon>
        <taxon>Psittaciformes</taxon>
        <taxon>Cacatuidae</taxon>
        <taxon>Eolophus</taxon>
    </lineage>
</organism>
<dbReference type="InterPro" id="IPR006183">
    <property type="entry name" value="Pgluconate_DH"/>
</dbReference>
<comment type="pathway">
    <text evidence="2 15">Carbohydrate degradation; pentose phosphate pathway; D-ribulose 5-phosphate from D-glucose 6-phosphate (oxidative stage): step 3/3.</text>
</comment>
<dbReference type="SUPFAM" id="SSF48179">
    <property type="entry name" value="6-phosphogluconate dehydrogenase C-terminal domain-like"/>
    <property type="match status" value="1"/>
</dbReference>
<feature type="non-terminal residue" evidence="17">
    <location>
        <position position="484"/>
    </location>
</feature>
<evidence type="ECO:0000256" key="3">
    <source>
        <dbReference type="ARBA" id="ARBA00008419"/>
    </source>
</evidence>
<evidence type="ECO:0000313" key="17">
    <source>
        <dbReference type="EMBL" id="NXD62325.1"/>
    </source>
</evidence>
<evidence type="ECO:0000256" key="9">
    <source>
        <dbReference type="ARBA" id="ARBA00023064"/>
    </source>
</evidence>
<comment type="catalytic activity">
    <reaction evidence="11 15">
        <text>6-phospho-D-gluconate + NADP(+) = D-ribulose 5-phosphate + CO2 + NADPH</text>
        <dbReference type="Rhea" id="RHEA:10116"/>
        <dbReference type="ChEBI" id="CHEBI:16526"/>
        <dbReference type="ChEBI" id="CHEBI:57783"/>
        <dbReference type="ChEBI" id="CHEBI:58121"/>
        <dbReference type="ChEBI" id="CHEBI:58349"/>
        <dbReference type="ChEBI" id="CHEBI:58759"/>
        <dbReference type="EC" id="1.1.1.44"/>
    </reaction>
</comment>
<comment type="similarity">
    <text evidence="3 15">Belongs to the 6-phosphogluconate dehydrogenase family.</text>
</comment>
<dbReference type="InterPro" id="IPR036291">
    <property type="entry name" value="NAD(P)-bd_dom_sf"/>
</dbReference>